<keyword evidence="4" id="KW-0804">Transcription</keyword>
<evidence type="ECO:0000256" key="2">
    <source>
        <dbReference type="ARBA" id="ARBA00023015"/>
    </source>
</evidence>
<dbReference type="GO" id="GO:0005634">
    <property type="term" value="C:nucleus"/>
    <property type="evidence" value="ECO:0007669"/>
    <property type="project" value="UniProtKB-SubCell"/>
</dbReference>
<dbReference type="VEuPathDB" id="FungiDB:RhiirFUN_020107"/>
<keyword evidence="2" id="KW-0805">Transcription regulation</keyword>
<reference evidence="8" key="1">
    <citation type="submission" date="2020-05" db="EMBL/GenBank/DDBJ databases">
        <authorList>
            <person name="Rincon C."/>
            <person name="Sanders R I."/>
            <person name="Robbins C."/>
            <person name="Chaturvedi A."/>
        </authorList>
    </citation>
    <scope>NUCLEOTIDE SEQUENCE</scope>
    <source>
        <strain evidence="8">CHB12</strain>
    </source>
</reference>
<dbReference type="Gene3D" id="4.10.280.10">
    <property type="entry name" value="Helix-loop-helix DNA-binding domain"/>
    <property type="match status" value="1"/>
</dbReference>
<comment type="subcellular location">
    <subcellularLocation>
        <location evidence="1">Nucleus</location>
    </subcellularLocation>
</comment>
<dbReference type="InterPro" id="IPR052207">
    <property type="entry name" value="Max-like/E-box_TFs"/>
</dbReference>
<keyword evidence="5" id="KW-0539">Nucleus</keyword>
<evidence type="ECO:0000256" key="3">
    <source>
        <dbReference type="ARBA" id="ARBA00023125"/>
    </source>
</evidence>
<dbReference type="GO" id="GO:0046983">
    <property type="term" value="F:protein dimerization activity"/>
    <property type="evidence" value="ECO:0007669"/>
    <property type="project" value="InterPro"/>
</dbReference>
<dbReference type="Proteomes" id="UP000684084">
    <property type="component" value="Unassembled WGS sequence"/>
</dbReference>
<dbReference type="GO" id="GO:0000981">
    <property type="term" value="F:DNA-binding transcription factor activity, RNA polymerase II-specific"/>
    <property type="evidence" value="ECO:0007669"/>
    <property type="project" value="TreeGrafter"/>
</dbReference>
<dbReference type="EMBL" id="CAGKOT010000031">
    <property type="protein sequence ID" value="CAB5373027.1"/>
    <property type="molecule type" value="Genomic_DNA"/>
</dbReference>
<dbReference type="SMART" id="SM00353">
    <property type="entry name" value="HLH"/>
    <property type="match status" value="1"/>
</dbReference>
<evidence type="ECO:0000259" key="7">
    <source>
        <dbReference type="PROSITE" id="PS50888"/>
    </source>
</evidence>
<feature type="region of interest" description="Disordered" evidence="6">
    <location>
        <begin position="366"/>
        <end position="385"/>
    </location>
</feature>
<keyword evidence="3" id="KW-0238">DNA-binding</keyword>
<dbReference type="PANTHER" id="PTHR15741">
    <property type="entry name" value="BASIC HELIX-LOOP-HELIX ZIP TRANSCRIPTION FACTOR"/>
    <property type="match status" value="1"/>
</dbReference>
<feature type="compositionally biased region" description="Polar residues" evidence="6">
    <location>
        <begin position="262"/>
        <end position="272"/>
    </location>
</feature>
<accession>A0A916E9G8</accession>
<dbReference type="InterPro" id="IPR011598">
    <property type="entry name" value="bHLH_dom"/>
</dbReference>
<feature type="domain" description="BHLH" evidence="7">
    <location>
        <begin position="296"/>
        <end position="347"/>
    </location>
</feature>
<dbReference type="PROSITE" id="PS50888">
    <property type="entry name" value="BHLH"/>
    <property type="match status" value="1"/>
</dbReference>
<evidence type="ECO:0000256" key="5">
    <source>
        <dbReference type="ARBA" id="ARBA00023242"/>
    </source>
</evidence>
<dbReference type="OrthoDB" id="5778525at2759"/>
<organism evidence="8 9">
    <name type="scientific">Rhizophagus irregularis</name>
    <dbReference type="NCBI Taxonomy" id="588596"/>
    <lineage>
        <taxon>Eukaryota</taxon>
        <taxon>Fungi</taxon>
        <taxon>Fungi incertae sedis</taxon>
        <taxon>Mucoromycota</taxon>
        <taxon>Glomeromycotina</taxon>
        <taxon>Glomeromycetes</taxon>
        <taxon>Glomerales</taxon>
        <taxon>Glomeraceae</taxon>
        <taxon>Rhizophagus</taxon>
    </lineage>
</organism>
<evidence type="ECO:0000313" key="8">
    <source>
        <dbReference type="EMBL" id="CAB5373027.1"/>
    </source>
</evidence>
<feature type="compositionally biased region" description="Polar residues" evidence="6">
    <location>
        <begin position="209"/>
        <end position="235"/>
    </location>
</feature>
<evidence type="ECO:0000256" key="4">
    <source>
        <dbReference type="ARBA" id="ARBA00023163"/>
    </source>
</evidence>
<dbReference type="Pfam" id="PF00010">
    <property type="entry name" value="HLH"/>
    <property type="match status" value="1"/>
</dbReference>
<feature type="region of interest" description="Disordered" evidence="6">
    <location>
        <begin position="168"/>
        <end position="287"/>
    </location>
</feature>
<protein>
    <recommendedName>
        <fullName evidence="7">BHLH domain-containing protein</fullName>
    </recommendedName>
</protein>
<dbReference type="PANTHER" id="PTHR15741:SF27">
    <property type="entry name" value="TRANSCRIPTION FACTOR AP-4"/>
    <property type="match status" value="1"/>
</dbReference>
<feature type="compositionally biased region" description="Acidic residues" evidence="6">
    <location>
        <begin position="375"/>
        <end position="385"/>
    </location>
</feature>
<feature type="compositionally biased region" description="Low complexity" evidence="6">
    <location>
        <begin position="236"/>
        <end position="260"/>
    </location>
</feature>
<evidence type="ECO:0000313" key="9">
    <source>
        <dbReference type="Proteomes" id="UP000684084"/>
    </source>
</evidence>
<proteinExistence type="predicted"/>
<sequence>MKESKDLIWSRSTHLTSIIDNCLRNQINQLHLPFFTRVHAMSFQANPEKPPNHMMDITHHSQASLSFHDAQTSVRGFQAGFGSNFDANAGYAGTGGYIYQPIGSASITIPANHGYIQTANFHQTSSHAHNNYVQPQYPLNHQISLNNGLNIHSTGKVKSIANNHPSALYIKTEPTTVNNRRQRSQSPPRSNLVAKQALKRTPSRRKSIKNSNDVNTSLNESKSDEGSNSTTSTVIPTLSSSPSGLNTGSSSTTEATPASPKLASTSESNNTQPPTPAPNRGGRGKKGHHELLTEAEKKANHIASEQKRRQNIRLGFDQLVEIVPTLSQCHRSEALILQKSVEYIQQLLMQKNELKDRVKSLQATLGDAPDHVDDSSSDGELDLIF</sequence>
<dbReference type="InterPro" id="IPR036638">
    <property type="entry name" value="HLH_DNA-bd_sf"/>
</dbReference>
<name>A0A916E9G8_9GLOM</name>
<dbReference type="GO" id="GO:0000978">
    <property type="term" value="F:RNA polymerase II cis-regulatory region sequence-specific DNA binding"/>
    <property type="evidence" value="ECO:0007669"/>
    <property type="project" value="TreeGrafter"/>
</dbReference>
<evidence type="ECO:0000256" key="6">
    <source>
        <dbReference type="SAM" id="MobiDB-lite"/>
    </source>
</evidence>
<dbReference type="AlphaFoldDB" id="A0A916E9G8"/>
<dbReference type="SUPFAM" id="SSF47459">
    <property type="entry name" value="HLH, helix-loop-helix DNA-binding domain"/>
    <property type="match status" value="1"/>
</dbReference>
<evidence type="ECO:0000256" key="1">
    <source>
        <dbReference type="ARBA" id="ARBA00004123"/>
    </source>
</evidence>
<gene>
    <name evidence="8" type="ORF">CHRIB12_LOCUS13842</name>
</gene>
<feature type="compositionally biased region" description="Basic residues" evidence="6">
    <location>
        <begin position="197"/>
        <end position="208"/>
    </location>
</feature>
<comment type="caution">
    <text evidence="8">The sequence shown here is derived from an EMBL/GenBank/DDBJ whole genome shotgun (WGS) entry which is preliminary data.</text>
</comment>